<dbReference type="PATRIC" id="fig|1035195.3.peg.1699"/>
<evidence type="ECO:0000313" key="2">
    <source>
        <dbReference type="Proteomes" id="UP000010445"/>
    </source>
</evidence>
<dbReference type="EMBL" id="AMEM01000024">
    <property type="protein sequence ID" value="EKX89411.1"/>
    <property type="molecule type" value="Genomic_DNA"/>
</dbReference>
<gene>
    <name evidence="1" type="ORF">HMPREF9997_01882</name>
</gene>
<dbReference type="Proteomes" id="UP000010445">
    <property type="component" value="Unassembled WGS sequence"/>
</dbReference>
<dbReference type="RefSeq" id="WP_006064107.1">
    <property type="nucleotide sequence ID" value="NZ_KB290831.1"/>
</dbReference>
<proteinExistence type="predicted"/>
<sequence length="257" mass="27713">MRTWYLIQFTPDLTAREPRNVGVVVHDDADNWAVRMLFVDKTGAVDPALFRPLGGSLTAEEYAGWVGYYKRAIMEGRWEQAVTLHLRRKVSFHVLKGGTLLGPEQSVTADARSLFDAVVAKKLREPGAGGLAQVRTLTMQLLDECGVSYTDNVVLPARWGDDYSDSVSFAFGVGNTVVEPLALGGQRGGLVAREFYARASAVRSASDDDASHFVATYSGRGLSASGKKQLLRPVMAAATAVDVDSDDAGEALRKAMG</sequence>
<dbReference type="OrthoDB" id="5189039at2"/>
<reference evidence="1 2" key="1">
    <citation type="submission" date="2012-05" db="EMBL/GenBank/DDBJ databases">
        <authorList>
            <person name="Weinstock G."/>
            <person name="Sodergren E."/>
            <person name="Lobos E.A."/>
            <person name="Fulton L."/>
            <person name="Fulton R."/>
            <person name="Courtney L."/>
            <person name="Fronick C."/>
            <person name="O'Laughlin M."/>
            <person name="Godfrey J."/>
            <person name="Wilson R.M."/>
            <person name="Miner T."/>
            <person name="Farmer C."/>
            <person name="Delehaunty K."/>
            <person name="Cordes M."/>
            <person name="Minx P."/>
            <person name="Tomlinson C."/>
            <person name="Chen J."/>
            <person name="Wollam A."/>
            <person name="Pepin K.H."/>
            <person name="Bhonagiri V."/>
            <person name="Zhang X."/>
            <person name="Suruliraj S."/>
            <person name="Warren W."/>
            <person name="Mitreva M."/>
            <person name="Mardis E.R."/>
            <person name="Wilson R.K."/>
        </authorList>
    </citation>
    <scope>NUCLEOTIDE SEQUENCE [LARGE SCALE GENOMIC DNA]</scope>
    <source>
        <strain evidence="1 2">F0235</strain>
    </source>
</reference>
<accession>L1MER6</accession>
<dbReference type="STRING" id="1035195.HMPREF9997_01882"/>
<protein>
    <submittedName>
        <fullName evidence="1">Uncharacterized protein</fullName>
    </submittedName>
</protein>
<evidence type="ECO:0000313" key="1">
    <source>
        <dbReference type="EMBL" id="EKX89411.1"/>
    </source>
</evidence>
<dbReference type="AlphaFoldDB" id="L1MER6"/>
<comment type="caution">
    <text evidence="1">The sequence shown here is derived from an EMBL/GenBank/DDBJ whole genome shotgun (WGS) entry which is preliminary data.</text>
</comment>
<name>L1MER6_9CORY</name>
<dbReference type="HOGENOM" id="CLU_1080590_0_0_11"/>
<keyword evidence="2" id="KW-1185">Reference proteome</keyword>
<organism evidence="1 2">
    <name type="scientific">Corynebacterium durum F0235</name>
    <dbReference type="NCBI Taxonomy" id="1035195"/>
    <lineage>
        <taxon>Bacteria</taxon>
        <taxon>Bacillati</taxon>
        <taxon>Actinomycetota</taxon>
        <taxon>Actinomycetes</taxon>
        <taxon>Mycobacteriales</taxon>
        <taxon>Corynebacteriaceae</taxon>
        <taxon>Corynebacterium</taxon>
    </lineage>
</organism>